<evidence type="ECO:0000256" key="3">
    <source>
        <dbReference type="ARBA" id="ARBA00022475"/>
    </source>
</evidence>
<evidence type="ECO:0000313" key="11">
    <source>
        <dbReference type="Proteomes" id="UP000253570"/>
    </source>
</evidence>
<evidence type="ECO:0000256" key="5">
    <source>
        <dbReference type="ARBA" id="ARBA00022989"/>
    </source>
</evidence>
<dbReference type="Gene3D" id="1.10.3730.20">
    <property type="match status" value="1"/>
</dbReference>
<name>A0A368DRB7_9PROT</name>
<dbReference type="Pfam" id="PF00893">
    <property type="entry name" value="Multi_Drug_Res"/>
    <property type="match status" value="1"/>
</dbReference>
<comment type="similarity">
    <text evidence="7 8">Belongs to the drug/metabolite transporter (DMT) superfamily. Small multidrug resistance (SMR) (TC 2.A.7.1) family.</text>
</comment>
<evidence type="ECO:0000313" key="10">
    <source>
        <dbReference type="EMBL" id="RCL74388.1"/>
    </source>
</evidence>
<feature type="transmembrane region" description="Helical" evidence="9">
    <location>
        <begin position="30"/>
        <end position="50"/>
    </location>
</feature>
<evidence type="ECO:0000256" key="6">
    <source>
        <dbReference type="ARBA" id="ARBA00023136"/>
    </source>
</evidence>
<accession>A0A368DRB7</accession>
<keyword evidence="6 9" id="KW-0472">Membrane</keyword>
<protein>
    <submittedName>
        <fullName evidence="10">QacE family quaternary ammonium compound efflux SMR transporter</fullName>
    </submittedName>
</protein>
<keyword evidence="5 9" id="KW-1133">Transmembrane helix</keyword>
<evidence type="ECO:0000256" key="7">
    <source>
        <dbReference type="ARBA" id="ARBA00038032"/>
    </source>
</evidence>
<dbReference type="AlphaFoldDB" id="A0A368DRB7"/>
<dbReference type="InterPro" id="IPR000390">
    <property type="entry name" value="Small_drug/metabolite_transptr"/>
</dbReference>
<evidence type="ECO:0000256" key="4">
    <source>
        <dbReference type="ARBA" id="ARBA00022692"/>
    </source>
</evidence>
<gene>
    <name evidence="10" type="ORF">DBW71_01290</name>
</gene>
<dbReference type="PANTHER" id="PTHR30561:SF1">
    <property type="entry name" value="MULTIDRUG TRANSPORTER EMRE"/>
    <property type="match status" value="1"/>
</dbReference>
<comment type="caution">
    <text evidence="10">The sequence shown here is derived from an EMBL/GenBank/DDBJ whole genome shotgun (WGS) entry which is preliminary data.</text>
</comment>
<sequence>MHWLYLFLAILAETIGTSFLKISNGFSQLFPSLIALSGFFISLILLSFVLRHIPVGVVYAIWSGVGILLVTLVGYIFFRQNLDLPALVGIGFIILGVVIIFTLSSTQST</sequence>
<dbReference type="GO" id="GO:0005886">
    <property type="term" value="C:plasma membrane"/>
    <property type="evidence" value="ECO:0007669"/>
    <property type="project" value="UniProtKB-SubCell"/>
</dbReference>
<reference evidence="10 11" key="1">
    <citation type="journal article" date="2018" name="Microbiome">
        <title>Fine metagenomic profile of the Mediterranean stratified and mixed water columns revealed by assembly and recruitment.</title>
        <authorList>
            <person name="Haro-Moreno J.M."/>
            <person name="Lopez-Perez M."/>
            <person name="De La Torre J.R."/>
            <person name="Picazo A."/>
            <person name="Camacho A."/>
            <person name="Rodriguez-Valera F."/>
        </authorList>
    </citation>
    <scope>NUCLEOTIDE SEQUENCE [LARGE SCALE GENOMIC DNA]</scope>
    <source>
        <strain evidence="10">MED-G57</strain>
    </source>
</reference>
<keyword evidence="3" id="KW-1003">Cell membrane</keyword>
<comment type="subcellular location">
    <subcellularLocation>
        <location evidence="1 8">Cell membrane</location>
        <topology evidence="1 8">Multi-pass membrane protein</topology>
    </subcellularLocation>
</comment>
<proteinExistence type="inferred from homology"/>
<dbReference type="FunFam" id="1.10.3730.20:FF:000001">
    <property type="entry name" value="Quaternary ammonium compound resistance transporter SugE"/>
    <property type="match status" value="1"/>
</dbReference>
<dbReference type="GO" id="GO:0022857">
    <property type="term" value="F:transmembrane transporter activity"/>
    <property type="evidence" value="ECO:0007669"/>
    <property type="project" value="InterPro"/>
</dbReference>
<organism evidence="10 11">
    <name type="scientific">PS1 clade bacterium</name>
    <dbReference type="NCBI Taxonomy" id="2175152"/>
    <lineage>
        <taxon>Bacteria</taxon>
        <taxon>Pseudomonadati</taxon>
        <taxon>Pseudomonadota</taxon>
        <taxon>Alphaproteobacteria</taxon>
        <taxon>PS1 clade</taxon>
    </lineage>
</organism>
<feature type="transmembrane region" description="Helical" evidence="9">
    <location>
        <begin position="57"/>
        <end position="78"/>
    </location>
</feature>
<evidence type="ECO:0000256" key="1">
    <source>
        <dbReference type="ARBA" id="ARBA00004651"/>
    </source>
</evidence>
<dbReference type="PANTHER" id="PTHR30561">
    <property type="entry name" value="SMR FAMILY PROTON-DEPENDENT DRUG EFFLUX TRANSPORTER SUGE"/>
    <property type="match status" value="1"/>
</dbReference>
<evidence type="ECO:0000256" key="8">
    <source>
        <dbReference type="RuleBase" id="RU003942"/>
    </source>
</evidence>
<dbReference type="InterPro" id="IPR037185">
    <property type="entry name" value="EmrE-like"/>
</dbReference>
<keyword evidence="2" id="KW-0813">Transport</keyword>
<keyword evidence="4 8" id="KW-0812">Transmembrane</keyword>
<evidence type="ECO:0000256" key="2">
    <source>
        <dbReference type="ARBA" id="ARBA00022448"/>
    </source>
</evidence>
<dbReference type="EMBL" id="QOQD01000002">
    <property type="protein sequence ID" value="RCL74388.1"/>
    <property type="molecule type" value="Genomic_DNA"/>
</dbReference>
<dbReference type="SUPFAM" id="SSF103481">
    <property type="entry name" value="Multidrug resistance efflux transporter EmrE"/>
    <property type="match status" value="1"/>
</dbReference>
<dbReference type="InterPro" id="IPR045324">
    <property type="entry name" value="Small_multidrug_res"/>
</dbReference>
<feature type="transmembrane region" description="Helical" evidence="9">
    <location>
        <begin position="84"/>
        <end position="103"/>
    </location>
</feature>
<evidence type="ECO:0000256" key="9">
    <source>
        <dbReference type="SAM" id="Phobius"/>
    </source>
</evidence>
<dbReference type="Proteomes" id="UP000253570">
    <property type="component" value="Unassembled WGS sequence"/>
</dbReference>
<dbReference type="GO" id="GO:1990961">
    <property type="term" value="P:xenobiotic detoxification by transmembrane export across the plasma membrane"/>
    <property type="evidence" value="ECO:0007669"/>
    <property type="project" value="UniProtKB-ARBA"/>
</dbReference>